<evidence type="ECO:0000313" key="14">
    <source>
        <dbReference type="EMBL" id="PWL18404.1"/>
    </source>
</evidence>
<keyword evidence="11" id="KW-0472">Membrane</keyword>
<feature type="binding site" evidence="9">
    <location>
        <position position="273"/>
    </location>
    <ligand>
        <name>Mg(2+)</name>
        <dbReference type="ChEBI" id="CHEBI:18420"/>
        <label>2</label>
    </ligand>
</feature>
<evidence type="ECO:0000256" key="10">
    <source>
        <dbReference type="RuleBase" id="RU000508"/>
    </source>
</evidence>
<feature type="domain" description="Fructose-1-6-bisphosphatase class 1 C-terminal" evidence="13">
    <location>
        <begin position="192"/>
        <end position="323"/>
    </location>
</feature>
<dbReference type="Pfam" id="PF00316">
    <property type="entry name" value="FBPase"/>
    <property type="match status" value="1"/>
</dbReference>
<keyword evidence="5 9" id="KW-0378">Hydrolase</keyword>
<dbReference type="GO" id="GO:0042132">
    <property type="term" value="F:fructose 1,6-bisphosphate 1-phosphatase activity"/>
    <property type="evidence" value="ECO:0007669"/>
    <property type="project" value="UniProtKB-UniRule"/>
</dbReference>
<dbReference type="SUPFAM" id="SSF56655">
    <property type="entry name" value="Carbohydrate phosphatase"/>
    <property type="match status" value="1"/>
</dbReference>
<evidence type="ECO:0000313" key="15">
    <source>
        <dbReference type="Proteomes" id="UP000245865"/>
    </source>
</evidence>
<dbReference type="InterPro" id="IPR028343">
    <property type="entry name" value="FBPtase"/>
</dbReference>
<keyword evidence="3 9" id="KW-0963">Cytoplasm</keyword>
<evidence type="ECO:0000256" key="7">
    <source>
        <dbReference type="ARBA" id="ARBA00023277"/>
    </source>
</evidence>
<comment type="subunit">
    <text evidence="9">Homotetramer.</text>
</comment>
<dbReference type="Proteomes" id="UP000245865">
    <property type="component" value="Unassembled WGS sequence"/>
</dbReference>
<dbReference type="GO" id="GO:0005986">
    <property type="term" value="P:sucrose biosynthetic process"/>
    <property type="evidence" value="ECO:0007669"/>
    <property type="project" value="TreeGrafter"/>
</dbReference>
<evidence type="ECO:0000256" key="6">
    <source>
        <dbReference type="ARBA" id="ARBA00022842"/>
    </source>
</evidence>
<dbReference type="InterPro" id="IPR044015">
    <property type="entry name" value="FBPase_C_dom"/>
</dbReference>
<comment type="pathway">
    <text evidence="8">Carbohydrate biosynthesis.</text>
</comment>
<dbReference type="GO" id="GO:0000287">
    <property type="term" value="F:magnesium ion binding"/>
    <property type="evidence" value="ECO:0007669"/>
    <property type="project" value="UniProtKB-UniRule"/>
</dbReference>
<dbReference type="HAMAP" id="MF_01855">
    <property type="entry name" value="FBPase_class1"/>
    <property type="match status" value="1"/>
</dbReference>
<organism evidence="14 15">
    <name type="scientific">Falsochrobactrum shanghaiense</name>
    <dbReference type="NCBI Taxonomy" id="2201899"/>
    <lineage>
        <taxon>Bacteria</taxon>
        <taxon>Pseudomonadati</taxon>
        <taxon>Pseudomonadota</taxon>
        <taxon>Alphaproteobacteria</taxon>
        <taxon>Hyphomicrobiales</taxon>
        <taxon>Brucellaceae</taxon>
        <taxon>Falsochrobactrum</taxon>
    </lineage>
</organism>
<comment type="catalytic activity">
    <reaction evidence="1 9">
        <text>beta-D-fructose 1,6-bisphosphate + H2O = beta-D-fructose 6-phosphate + phosphate</text>
        <dbReference type="Rhea" id="RHEA:11064"/>
        <dbReference type="ChEBI" id="CHEBI:15377"/>
        <dbReference type="ChEBI" id="CHEBI:32966"/>
        <dbReference type="ChEBI" id="CHEBI:43474"/>
        <dbReference type="ChEBI" id="CHEBI:57634"/>
        <dbReference type="EC" id="3.1.3.11"/>
    </reaction>
</comment>
<gene>
    <name evidence="9" type="primary">fbp</name>
    <name evidence="14" type="ORF">DKP76_04705</name>
</gene>
<dbReference type="GO" id="GO:0006002">
    <property type="term" value="P:fructose 6-phosphate metabolic process"/>
    <property type="evidence" value="ECO:0007669"/>
    <property type="project" value="TreeGrafter"/>
</dbReference>
<dbReference type="GO" id="GO:0005829">
    <property type="term" value="C:cytosol"/>
    <property type="evidence" value="ECO:0007669"/>
    <property type="project" value="TreeGrafter"/>
</dbReference>
<evidence type="ECO:0000256" key="1">
    <source>
        <dbReference type="ARBA" id="ARBA00001273"/>
    </source>
</evidence>
<evidence type="ECO:0000256" key="11">
    <source>
        <dbReference type="SAM" id="Phobius"/>
    </source>
</evidence>
<evidence type="ECO:0000256" key="2">
    <source>
        <dbReference type="ARBA" id="ARBA00010941"/>
    </source>
</evidence>
<feature type="binding site" evidence="9">
    <location>
        <position position="88"/>
    </location>
    <ligand>
        <name>Mg(2+)</name>
        <dbReference type="ChEBI" id="CHEBI:18420"/>
        <label>1</label>
    </ligand>
</feature>
<dbReference type="GO" id="GO:0030388">
    <property type="term" value="P:fructose 1,6-bisphosphate metabolic process"/>
    <property type="evidence" value="ECO:0007669"/>
    <property type="project" value="TreeGrafter"/>
</dbReference>
<comment type="subcellular location">
    <subcellularLocation>
        <location evidence="9">Cytoplasm</location>
    </subcellularLocation>
</comment>
<keyword evidence="15" id="KW-1185">Reference proteome</keyword>
<dbReference type="PIRSF" id="PIRSF500210">
    <property type="entry name" value="FBPtase"/>
    <property type="match status" value="1"/>
</dbReference>
<reference evidence="14 15" key="1">
    <citation type="submission" date="2018-05" db="EMBL/GenBank/DDBJ databases">
        <title>Comparative genomic sequence analysis between strain HN4 and CCM 8460T (Falsochrobactrum ovis) will provide more evidence to prove that HN4 is a new species of Falsochrobactrum.</title>
        <authorList>
            <person name="Lyu W."/>
            <person name="Sun L."/>
            <person name="Yao L."/>
        </authorList>
    </citation>
    <scope>NUCLEOTIDE SEQUENCE [LARGE SCALE GENOMIC DNA]</scope>
    <source>
        <strain evidence="14 15">HN4</strain>
    </source>
</reference>
<dbReference type="InterPro" id="IPR000146">
    <property type="entry name" value="FBPase_class-1"/>
</dbReference>
<feature type="binding site" evidence="9">
    <location>
        <position position="106"/>
    </location>
    <ligand>
        <name>Mg(2+)</name>
        <dbReference type="ChEBI" id="CHEBI:18420"/>
        <label>1</label>
    </ligand>
</feature>
<dbReference type="PIRSF" id="PIRSF000904">
    <property type="entry name" value="FBPtase_SBPase"/>
    <property type="match status" value="1"/>
</dbReference>
<dbReference type="FunFam" id="3.40.190.80:FF:000011">
    <property type="entry name" value="Fructose-1,6-bisphosphatase class 1"/>
    <property type="match status" value="1"/>
</dbReference>
<feature type="transmembrane region" description="Helical" evidence="11">
    <location>
        <begin position="153"/>
        <end position="174"/>
    </location>
</feature>
<feature type="binding site" evidence="9">
    <location>
        <position position="235"/>
    </location>
    <ligand>
        <name>substrate</name>
    </ligand>
</feature>
<dbReference type="PRINTS" id="PR00115">
    <property type="entry name" value="F16BPHPHTASE"/>
</dbReference>
<evidence type="ECO:0000256" key="5">
    <source>
        <dbReference type="ARBA" id="ARBA00022801"/>
    </source>
</evidence>
<dbReference type="RefSeq" id="WP_109705305.1">
    <property type="nucleotide sequence ID" value="NZ_QGDB01000002.1"/>
</dbReference>
<feature type="domain" description="Fructose-1-6-bisphosphatase class I N-terminal" evidence="12">
    <location>
        <begin position="23"/>
        <end position="185"/>
    </location>
</feature>
<keyword evidence="11" id="KW-0812">Transmembrane</keyword>
<evidence type="ECO:0000259" key="12">
    <source>
        <dbReference type="Pfam" id="PF00316"/>
    </source>
</evidence>
<comment type="similarity">
    <text evidence="2 9 10">Belongs to the FBPase class 1 family.</text>
</comment>
<keyword evidence="11" id="KW-1133">Transmembrane helix</keyword>
<feature type="binding site" evidence="9">
    <location>
        <position position="201"/>
    </location>
    <ligand>
        <name>substrate</name>
    </ligand>
</feature>
<protein>
    <recommendedName>
        <fullName evidence="9">Fructose-1,6-bisphosphatase class 1</fullName>
        <shortName evidence="9">FBPase class 1</shortName>
        <ecNumber evidence="9">3.1.3.11</ecNumber>
    </recommendedName>
    <alternativeName>
        <fullName evidence="9">D-fructose-1,6-bisphosphate 1-phosphohydrolase class 1</fullName>
    </alternativeName>
</protein>
<dbReference type="EMBL" id="QGDB01000002">
    <property type="protein sequence ID" value="PWL18404.1"/>
    <property type="molecule type" value="Genomic_DNA"/>
</dbReference>
<dbReference type="GO" id="GO:0006000">
    <property type="term" value="P:fructose metabolic process"/>
    <property type="evidence" value="ECO:0007669"/>
    <property type="project" value="TreeGrafter"/>
</dbReference>
<comment type="cofactor">
    <cofactor evidence="9">
        <name>Mg(2+)</name>
        <dbReference type="ChEBI" id="CHEBI:18420"/>
    </cofactor>
    <text evidence="9">Binds 2 magnesium ions per subunit.</text>
</comment>
<keyword evidence="6 9" id="KW-0460">Magnesium</keyword>
<comment type="caution">
    <text evidence="9">Lacks conserved residue(s) required for the propagation of feature annotation.</text>
</comment>
<name>A0A316JA92_9HYPH</name>
<dbReference type="NCBIfam" id="NF006780">
    <property type="entry name" value="PRK09293.1-4"/>
    <property type="match status" value="1"/>
</dbReference>
<keyword evidence="7 9" id="KW-0119">Carbohydrate metabolism</keyword>
<evidence type="ECO:0000256" key="3">
    <source>
        <dbReference type="ARBA" id="ARBA00022490"/>
    </source>
</evidence>
<accession>A0A316JA92</accession>
<dbReference type="Pfam" id="PF18913">
    <property type="entry name" value="FBPase_C"/>
    <property type="match status" value="1"/>
</dbReference>
<dbReference type="AlphaFoldDB" id="A0A316JA92"/>
<dbReference type="OrthoDB" id="9806756at2"/>
<evidence type="ECO:0000256" key="4">
    <source>
        <dbReference type="ARBA" id="ARBA00022723"/>
    </source>
</evidence>
<dbReference type="CDD" id="cd00354">
    <property type="entry name" value="FBPase"/>
    <property type="match status" value="1"/>
</dbReference>
<dbReference type="EC" id="3.1.3.11" evidence="9"/>
<dbReference type="Gene3D" id="3.30.540.10">
    <property type="entry name" value="Fructose-1,6-Bisphosphatase, subunit A, domain 1"/>
    <property type="match status" value="1"/>
</dbReference>
<keyword evidence="4 9" id="KW-0479">Metal-binding</keyword>
<feature type="binding site" evidence="9">
    <location>
        <begin position="109"/>
        <end position="112"/>
    </location>
    <ligand>
        <name>substrate</name>
    </ligand>
</feature>
<sequence length="329" mass="35210">MPLSLENYLDDAANTPELKPVAKTLVELTRAAVKVQQAISTAGISHTDGSAVPEQNASGETQKALDIFADEAFLQAAKNAPVFSYGSEEQEEPVVLGAGELALAIDPLDGSSNIETNVSVGTIFSLLPVLPAHKVMACEAYRQPGNRQLAAGFFVYGAQLLLVLTLGAGTRIFIYQPKSGGFFLLNAETSLPGDSREYSINASNRRFWPSSVARYIEDLEAGEDGPRGRNFGMRYVGSLVADTYRILQRGGVFLYPADERQGYAKGRLRQTYEANPIAFCIEQAGGAATNGTARILDLVPDGLHARTPFIFGTQGEVALIAEYAGLPTA</sequence>
<evidence type="ECO:0000256" key="8">
    <source>
        <dbReference type="ARBA" id="ARBA00024331"/>
    </source>
</evidence>
<feature type="binding site" evidence="9">
    <location>
        <position position="106"/>
    </location>
    <ligand>
        <name>Mg(2+)</name>
        <dbReference type="ChEBI" id="CHEBI:18420"/>
        <label>2</label>
    </ligand>
</feature>
<dbReference type="PANTHER" id="PTHR11556:SF35">
    <property type="entry name" value="SEDOHEPTULOSE-1,7-BISPHOSPHATASE, CHLOROPLASTIC"/>
    <property type="match status" value="1"/>
</dbReference>
<comment type="caution">
    <text evidence="14">The sequence shown here is derived from an EMBL/GenBank/DDBJ whole genome shotgun (WGS) entry which is preliminary data.</text>
</comment>
<proteinExistence type="inferred from homology"/>
<dbReference type="GO" id="GO:0006094">
    <property type="term" value="P:gluconeogenesis"/>
    <property type="evidence" value="ECO:0007669"/>
    <property type="project" value="UniProtKB-UniRule"/>
</dbReference>
<feature type="binding site" evidence="9">
    <location>
        <position position="109"/>
    </location>
    <ligand>
        <name>Mg(2+)</name>
        <dbReference type="ChEBI" id="CHEBI:18420"/>
        <label>2</label>
    </ligand>
</feature>
<evidence type="ECO:0000256" key="9">
    <source>
        <dbReference type="HAMAP-Rule" id="MF_01855"/>
    </source>
</evidence>
<dbReference type="PANTHER" id="PTHR11556">
    <property type="entry name" value="FRUCTOSE-1,6-BISPHOSPHATASE-RELATED"/>
    <property type="match status" value="1"/>
</dbReference>
<dbReference type="InterPro" id="IPR033391">
    <property type="entry name" value="FBPase_N"/>
</dbReference>
<feature type="binding site" evidence="9">
    <location>
        <position position="108"/>
    </location>
    <ligand>
        <name>Mg(2+)</name>
        <dbReference type="ChEBI" id="CHEBI:18420"/>
        <label>1</label>
    </ligand>
</feature>
<dbReference type="Gene3D" id="3.40.190.80">
    <property type="match status" value="1"/>
</dbReference>
<evidence type="ECO:0000259" key="13">
    <source>
        <dbReference type="Pfam" id="PF18913"/>
    </source>
</evidence>